<dbReference type="AlphaFoldDB" id="A0A151L201"/>
<dbReference type="GeneID" id="30953676"/>
<dbReference type="Pfam" id="PF02009">
    <property type="entry name" value="RIFIN"/>
    <property type="match status" value="1"/>
</dbReference>
<dbReference type="KEGG" id="prei:PRSY57_0027600"/>
<feature type="region of interest" description="Disordered" evidence="1">
    <location>
        <begin position="1"/>
        <end position="20"/>
    </location>
</feature>
<evidence type="ECO:0000313" key="2">
    <source>
        <dbReference type="EMBL" id="KYN92983.1"/>
    </source>
</evidence>
<reference evidence="2 3" key="1">
    <citation type="journal article" date="2016" name="Nat. Commun.">
        <title>Genomes of cryptic chimpanzee Plasmodium species reveal key evolutionary events leading to human malaria.</title>
        <authorList>
            <person name="Sundararaman S.A."/>
            <person name="Plenderleith L.J."/>
            <person name="Liu W."/>
            <person name="Loy D.E."/>
            <person name="Learn G.H."/>
            <person name="Li Y."/>
            <person name="Shaw K.S."/>
            <person name="Ayouba A."/>
            <person name="Peeters M."/>
            <person name="Speede S."/>
            <person name="Shaw G.M."/>
            <person name="Bushman F.D."/>
            <person name="Brisson D."/>
            <person name="Rayner J.C."/>
            <person name="Sharp P.M."/>
            <person name="Hahn B.H."/>
        </authorList>
    </citation>
    <scope>NUCLEOTIDE SEQUENCE [LARGE SCALE GENOMIC DNA]</scope>
    <source>
        <strain evidence="2 3">SY57</strain>
    </source>
</reference>
<name>A0A151L201_PLARE</name>
<protein>
    <submittedName>
        <fullName evidence="2">Rifin</fullName>
    </submittedName>
</protein>
<accession>A0A151L201</accession>
<dbReference type="Proteomes" id="UP000076359">
    <property type="component" value="Unassembled WGS sequence"/>
</dbReference>
<dbReference type="RefSeq" id="XP_019969664.1">
    <property type="nucleotide sequence ID" value="XM_020114333.1"/>
</dbReference>
<comment type="caution">
    <text evidence="2">The sequence shown here is derived from an EMBL/GenBank/DDBJ whole genome shotgun (WGS) entry which is preliminary data.</text>
</comment>
<dbReference type="EMBL" id="LVLA01000354">
    <property type="protein sequence ID" value="KYN92983.1"/>
    <property type="molecule type" value="Genomic_DNA"/>
</dbReference>
<sequence length="106" mass="12031">SRLLSEKDMQSSSYDNDADIKSVMQQFDDHTSQRFEEYEERMKDKRQKHKEKRDKNIEQIIKKDKMDKSLAEKVEIGCLRCGCGLGGVAASVGIFGSVAVNELTKA</sequence>
<dbReference type="InterPro" id="IPR006373">
    <property type="entry name" value="VSA_Rifin"/>
</dbReference>
<proteinExistence type="predicted"/>
<gene>
    <name evidence="2" type="ORF">PRSY57_0027600</name>
</gene>
<feature type="non-terminal residue" evidence="2">
    <location>
        <position position="1"/>
    </location>
</feature>
<feature type="non-terminal residue" evidence="2">
    <location>
        <position position="106"/>
    </location>
</feature>
<organism evidence="2 3">
    <name type="scientific">Plasmodium reichenowi</name>
    <dbReference type="NCBI Taxonomy" id="5854"/>
    <lineage>
        <taxon>Eukaryota</taxon>
        <taxon>Sar</taxon>
        <taxon>Alveolata</taxon>
        <taxon>Apicomplexa</taxon>
        <taxon>Aconoidasida</taxon>
        <taxon>Haemosporida</taxon>
        <taxon>Plasmodiidae</taxon>
        <taxon>Plasmodium</taxon>
        <taxon>Plasmodium (Laverania)</taxon>
    </lineage>
</organism>
<evidence type="ECO:0000313" key="3">
    <source>
        <dbReference type="Proteomes" id="UP000076359"/>
    </source>
</evidence>
<evidence type="ECO:0000256" key="1">
    <source>
        <dbReference type="SAM" id="MobiDB-lite"/>
    </source>
</evidence>